<evidence type="ECO:0000313" key="2">
    <source>
        <dbReference type="Proteomes" id="UP000789375"/>
    </source>
</evidence>
<accession>A0A9N9BP77</accession>
<evidence type="ECO:0000313" key="1">
    <source>
        <dbReference type="EMBL" id="CAG8574888.1"/>
    </source>
</evidence>
<gene>
    <name evidence="1" type="ORF">FMOSSE_LOCUS7646</name>
</gene>
<keyword evidence="2" id="KW-1185">Reference proteome</keyword>
<name>A0A9N9BP77_FUNMO</name>
<dbReference type="AlphaFoldDB" id="A0A9N9BP77"/>
<dbReference type="EMBL" id="CAJVPP010001832">
    <property type="protein sequence ID" value="CAG8574888.1"/>
    <property type="molecule type" value="Genomic_DNA"/>
</dbReference>
<reference evidence="1" key="1">
    <citation type="submission" date="2021-06" db="EMBL/GenBank/DDBJ databases">
        <authorList>
            <person name="Kallberg Y."/>
            <person name="Tangrot J."/>
            <person name="Rosling A."/>
        </authorList>
    </citation>
    <scope>NUCLEOTIDE SEQUENCE</scope>
    <source>
        <strain evidence="1">87-6 pot B 2015</strain>
    </source>
</reference>
<proteinExistence type="predicted"/>
<dbReference type="Proteomes" id="UP000789375">
    <property type="component" value="Unassembled WGS sequence"/>
</dbReference>
<sequence length="113" mass="13328">MLVIQNKRTGNFGCIVVQIKNWARRQTNFDDEVGRQLEVTHVFSEELEKYVDKELYLGIYIHLREAYTEDSSLTTYNYSQSGKRWKLQKTDENKTVINRIVVLGLSNFYTTVK</sequence>
<protein>
    <submittedName>
        <fullName evidence="1">9_t:CDS:1</fullName>
    </submittedName>
</protein>
<organism evidence="1 2">
    <name type="scientific">Funneliformis mosseae</name>
    <name type="common">Endomycorrhizal fungus</name>
    <name type="synonym">Glomus mosseae</name>
    <dbReference type="NCBI Taxonomy" id="27381"/>
    <lineage>
        <taxon>Eukaryota</taxon>
        <taxon>Fungi</taxon>
        <taxon>Fungi incertae sedis</taxon>
        <taxon>Mucoromycota</taxon>
        <taxon>Glomeromycotina</taxon>
        <taxon>Glomeromycetes</taxon>
        <taxon>Glomerales</taxon>
        <taxon>Glomeraceae</taxon>
        <taxon>Funneliformis</taxon>
    </lineage>
</organism>
<comment type="caution">
    <text evidence="1">The sequence shown here is derived from an EMBL/GenBank/DDBJ whole genome shotgun (WGS) entry which is preliminary data.</text>
</comment>